<dbReference type="PANTHER" id="PTHR46030:SF1">
    <property type="entry name" value="ALPHA-KETOGLUTARATE-DEPENDENT DIOXYGENASE ALKB HOMOLOG 6"/>
    <property type="match status" value="1"/>
</dbReference>
<accession>A0A0D7AJW5</accession>
<dbReference type="Proteomes" id="UP000054144">
    <property type="component" value="Unassembled WGS sequence"/>
</dbReference>
<keyword evidence="5" id="KW-0560">Oxidoreductase</keyword>
<dbReference type="Pfam" id="PF13532">
    <property type="entry name" value="2OG-FeII_Oxy_2"/>
    <property type="match status" value="1"/>
</dbReference>
<dbReference type="InterPro" id="IPR037151">
    <property type="entry name" value="AlkB-like_sf"/>
</dbReference>
<keyword evidence="10" id="KW-1185">Reference proteome</keyword>
<dbReference type="AlphaFoldDB" id="A0A0D7AJW5"/>
<reference evidence="9 10" key="1">
    <citation type="journal article" date="2015" name="Fungal Genet. Biol.">
        <title>Evolution of novel wood decay mechanisms in Agaricales revealed by the genome sequences of Fistulina hepatica and Cylindrobasidium torrendii.</title>
        <authorList>
            <person name="Floudas D."/>
            <person name="Held B.W."/>
            <person name="Riley R."/>
            <person name="Nagy L.G."/>
            <person name="Koehler G."/>
            <person name="Ransdell A.S."/>
            <person name="Younus H."/>
            <person name="Chow J."/>
            <person name="Chiniquy J."/>
            <person name="Lipzen A."/>
            <person name="Tritt A."/>
            <person name="Sun H."/>
            <person name="Haridas S."/>
            <person name="LaButti K."/>
            <person name="Ohm R.A."/>
            <person name="Kues U."/>
            <person name="Blanchette R.A."/>
            <person name="Grigoriev I.V."/>
            <person name="Minto R.E."/>
            <person name="Hibbett D.S."/>
        </authorList>
    </citation>
    <scope>NUCLEOTIDE SEQUENCE [LARGE SCALE GENOMIC DNA]</scope>
    <source>
        <strain evidence="9 10">ATCC 64428</strain>
    </source>
</reference>
<keyword evidence="4" id="KW-0223">Dioxygenase</keyword>
<proteinExistence type="inferred from homology"/>
<evidence type="ECO:0000256" key="6">
    <source>
        <dbReference type="ARBA" id="ARBA00023004"/>
    </source>
</evidence>
<gene>
    <name evidence="9" type="ORF">FISHEDRAFT_36785</name>
</gene>
<evidence type="ECO:0000259" key="8">
    <source>
        <dbReference type="PROSITE" id="PS51471"/>
    </source>
</evidence>
<evidence type="ECO:0000256" key="4">
    <source>
        <dbReference type="ARBA" id="ARBA00022964"/>
    </source>
</evidence>
<evidence type="ECO:0000256" key="7">
    <source>
        <dbReference type="ARBA" id="ARBA00023242"/>
    </source>
</evidence>
<evidence type="ECO:0000313" key="9">
    <source>
        <dbReference type="EMBL" id="KIY51591.1"/>
    </source>
</evidence>
<evidence type="ECO:0000256" key="3">
    <source>
        <dbReference type="ARBA" id="ARBA00022723"/>
    </source>
</evidence>
<evidence type="ECO:0000256" key="5">
    <source>
        <dbReference type="ARBA" id="ARBA00023002"/>
    </source>
</evidence>
<organism evidence="9 10">
    <name type="scientific">Fistulina hepatica ATCC 64428</name>
    <dbReference type="NCBI Taxonomy" id="1128425"/>
    <lineage>
        <taxon>Eukaryota</taxon>
        <taxon>Fungi</taxon>
        <taxon>Dikarya</taxon>
        <taxon>Basidiomycota</taxon>
        <taxon>Agaricomycotina</taxon>
        <taxon>Agaricomycetes</taxon>
        <taxon>Agaricomycetidae</taxon>
        <taxon>Agaricales</taxon>
        <taxon>Fistulinaceae</taxon>
        <taxon>Fistulina</taxon>
    </lineage>
</organism>
<sequence length="257" mass="28560">MSAARTALDAVYYIPHFVTIEEEEYLIRKIQGSPLHAWKQLKNRSNGIISGGELTPRNVLIPKPFPSYVENFPPLISRVTATHAFEGSPHHAPNHILMNEYLPGQGIMPHEDGGAYYPVVATLSLGSHALFHYYQYYQEGSPDVSDRRDTAATSIDPNPVATLLLEPRSLVITTGSLYKCHLHGIEERTNDQITLDGRLADLGVAIDNWNQLGSEQWKCRRDSEAVVPRTTRYSLTCRDIPKVAAVAAGSLLGAMRR</sequence>
<dbReference type="PANTHER" id="PTHR46030">
    <property type="entry name" value="ALPHA-KETOGLUTARATE-DEPENDENT DIOXYGENASE ALKB HOMOLOG 6"/>
    <property type="match status" value="1"/>
</dbReference>
<protein>
    <recommendedName>
        <fullName evidence="8">Fe2OG dioxygenase domain-containing protein</fullName>
    </recommendedName>
</protein>
<dbReference type="InterPro" id="IPR027450">
    <property type="entry name" value="AlkB-like"/>
</dbReference>
<evidence type="ECO:0000256" key="2">
    <source>
        <dbReference type="ARBA" id="ARBA00007879"/>
    </source>
</evidence>
<dbReference type="PROSITE" id="PS51471">
    <property type="entry name" value="FE2OG_OXY"/>
    <property type="match status" value="1"/>
</dbReference>
<dbReference type="GO" id="GO:0005634">
    <property type="term" value="C:nucleus"/>
    <property type="evidence" value="ECO:0007669"/>
    <property type="project" value="UniProtKB-SubCell"/>
</dbReference>
<name>A0A0D7AJW5_9AGAR</name>
<evidence type="ECO:0000256" key="1">
    <source>
        <dbReference type="ARBA" id="ARBA00004123"/>
    </source>
</evidence>
<dbReference type="GO" id="GO:0046872">
    <property type="term" value="F:metal ion binding"/>
    <property type="evidence" value="ECO:0007669"/>
    <property type="project" value="UniProtKB-KW"/>
</dbReference>
<keyword evidence="7" id="KW-0539">Nucleus</keyword>
<dbReference type="InterPro" id="IPR005123">
    <property type="entry name" value="Oxoglu/Fe-dep_dioxygenase_dom"/>
</dbReference>
<comment type="similarity">
    <text evidence="2">Belongs to the alkB family.</text>
</comment>
<dbReference type="InterPro" id="IPR032862">
    <property type="entry name" value="ALKBH6"/>
</dbReference>
<feature type="domain" description="Fe2OG dioxygenase" evidence="8">
    <location>
        <begin position="92"/>
        <end position="241"/>
    </location>
</feature>
<comment type="subcellular location">
    <subcellularLocation>
        <location evidence="1">Nucleus</location>
    </subcellularLocation>
</comment>
<evidence type="ECO:0000313" key="10">
    <source>
        <dbReference type="Proteomes" id="UP000054144"/>
    </source>
</evidence>
<dbReference type="OrthoDB" id="412814at2759"/>
<dbReference type="GO" id="GO:0051213">
    <property type="term" value="F:dioxygenase activity"/>
    <property type="evidence" value="ECO:0007669"/>
    <property type="project" value="UniProtKB-KW"/>
</dbReference>
<keyword evidence="3" id="KW-0479">Metal-binding</keyword>
<dbReference type="SUPFAM" id="SSF51197">
    <property type="entry name" value="Clavaminate synthase-like"/>
    <property type="match status" value="1"/>
</dbReference>
<dbReference type="EMBL" id="KN881649">
    <property type="protein sequence ID" value="KIY51591.1"/>
    <property type="molecule type" value="Genomic_DNA"/>
</dbReference>
<dbReference type="Gene3D" id="2.60.120.590">
    <property type="entry name" value="Alpha-ketoglutarate-dependent dioxygenase AlkB-like"/>
    <property type="match status" value="1"/>
</dbReference>
<keyword evidence="6" id="KW-0408">Iron</keyword>